<dbReference type="SUPFAM" id="SSF53756">
    <property type="entry name" value="UDP-Glycosyltransferase/glycogen phosphorylase"/>
    <property type="match status" value="1"/>
</dbReference>
<keyword evidence="3" id="KW-1185">Reference proteome</keyword>
<gene>
    <name evidence="2" type="ORF">I2H38_01155</name>
</gene>
<evidence type="ECO:0000313" key="3">
    <source>
        <dbReference type="Proteomes" id="UP000599312"/>
    </source>
</evidence>
<dbReference type="AlphaFoldDB" id="A0A931BSD8"/>
<protein>
    <submittedName>
        <fullName evidence="2">Glycosyltransferase family 1 protein</fullName>
    </submittedName>
</protein>
<organism evidence="2 3">
    <name type="scientific">Microvirga alba</name>
    <dbReference type="NCBI Taxonomy" id="2791025"/>
    <lineage>
        <taxon>Bacteria</taxon>
        <taxon>Pseudomonadati</taxon>
        <taxon>Pseudomonadota</taxon>
        <taxon>Alphaproteobacteria</taxon>
        <taxon>Hyphomicrobiales</taxon>
        <taxon>Methylobacteriaceae</taxon>
        <taxon>Microvirga</taxon>
    </lineage>
</organism>
<keyword evidence="1" id="KW-0472">Membrane</keyword>
<sequence length="733" mass="81926">MSIIDIGVVLSSALILCANLFYIIVFGGKVRKILIEFDKKQAALNDAASMFRQAQGGVLAGLPLETASLSGLDIGPLRSGPSFSSITGAQVLQGRLDDGCSQVVANVDDFQISASNETYAAMRREIDGDIQAFRIFVSERLQAHASALEEHVAKLCRYYALRRNVRESGHRKLKALLCWTGQDLPTLLVTQRREDLILIAIPRVPGLFDYIHGLSAHDVDRLIDNRDVKRIVLFQYGLGRAETPPVAFDIPDKIPQAIFGGLKRLIHSGNEIGKKSGELTQREYFSILAWARKYPGVIDFFAPYISKRLRTETSISDALSCVIPFDAPQKLPSALPAEPRKNSALFIHNSYYHYKYLSAALRDRGWDALSVALDSPASTVNQFFHGEDLSLYDPDPVAMREKTRTFFRSIPERFGAVHFYGRGICSLFPENWENSINPQAIPWDFLELRRHNVLIGFMPAGCNEGASQSSIRKLTNGICGRCVWENRPDVCSDAINLTWARKLSSICDVVTLEGDLAVDDRVGPMYVRRPIVTALDPELWKPDLAIPEEHLLSREKDELVVYHGVGLSKLRRNGDRDIKGTGAVMAAIERLRKEGAAVRLFFATDLQSRDVRYYQLQADLVVDQLNYGRLGANARETLMLGRPMVTCLRPEQGEPLSPLRPIEEVPALHATEETIYEVLKEILLDPERRAALGKAGRDFALKWHAAPVCALRYERMINRLRAGLAPEADEVFS</sequence>
<name>A0A931BSD8_9HYPH</name>
<reference evidence="2" key="1">
    <citation type="submission" date="2020-11" db="EMBL/GenBank/DDBJ databases">
        <authorList>
            <person name="Kim M.K."/>
        </authorList>
    </citation>
    <scope>NUCLEOTIDE SEQUENCE</scope>
    <source>
        <strain evidence="2">BT350</strain>
    </source>
</reference>
<dbReference type="RefSeq" id="WP_196269964.1">
    <property type="nucleotide sequence ID" value="NZ_JADQDO010000001.1"/>
</dbReference>
<keyword evidence="1" id="KW-0812">Transmembrane</keyword>
<evidence type="ECO:0000313" key="2">
    <source>
        <dbReference type="EMBL" id="MBF9231977.1"/>
    </source>
</evidence>
<feature type="transmembrane region" description="Helical" evidence="1">
    <location>
        <begin position="6"/>
        <end position="25"/>
    </location>
</feature>
<comment type="caution">
    <text evidence="2">The sequence shown here is derived from an EMBL/GenBank/DDBJ whole genome shotgun (WGS) entry which is preliminary data.</text>
</comment>
<evidence type="ECO:0000256" key="1">
    <source>
        <dbReference type="SAM" id="Phobius"/>
    </source>
</evidence>
<dbReference type="EMBL" id="JADQDO010000001">
    <property type="protein sequence ID" value="MBF9231977.1"/>
    <property type="molecule type" value="Genomic_DNA"/>
</dbReference>
<keyword evidence="1" id="KW-1133">Transmembrane helix</keyword>
<dbReference type="Proteomes" id="UP000599312">
    <property type="component" value="Unassembled WGS sequence"/>
</dbReference>
<proteinExistence type="predicted"/>
<accession>A0A931BSD8</accession>